<keyword evidence="5" id="KW-1185">Reference proteome</keyword>
<dbReference type="Gene3D" id="2.70.98.10">
    <property type="match status" value="1"/>
</dbReference>
<organism evidence="4 5">
    <name type="scientific">Limnovirga soli</name>
    <dbReference type="NCBI Taxonomy" id="2656915"/>
    <lineage>
        <taxon>Bacteria</taxon>
        <taxon>Pseudomonadati</taxon>
        <taxon>Bacteroidota</taxon>
        <taxon>Chitinophagia</taxon>
        <taxon>Chitinophagales</taxon>
        <taxon>Chitinophagaceae</taxon>
        <taxon>Limnovirga</taxon>
    </lineage>
</organism>
<evidence type="ECO:0000256" key="1">
    <source>
        <dbReference type="ARBA" id="ARBA00001913"/>
    </source>
</evidence>
<sequence>MTAYIIHNSIQLQNSIAMLQVDLHGGAITDFHLLSNPVNPLSFRFTKDQMPAQNKAGAVYQGHFICAGRWGEASPGEIKAGMPNHGQPANINWQNYETNNPRVITMDTTAPLEGLHVFRKIEMNANEAVCHVSEIITNIKTLGRLYQMVQHPTIGAPFLDKETVIQCNATEGFSYMHANDPLSNTVHWPTIALPENEEAFDLRQPQQPFNSVFSFIVNPQDEFGWLTAYNPEQNLIMGYIWPRKQYPWINLWQHFEQGHLQYRGLEFGNTGLHQPFQQIIANNHLQVFGQPTVSWIDAGEKVLREYGNFLFQPPQGFLGVEKLLLENNELILVEMQTAKQFKIGNFLFNQHD</sequence>
<dbReference type="GO" id="GO:0030246">
    <property type="term" value="F:carbohydrate binding"/>
    <property type="evidence" value="ECO:0007669"/>
    <property type="project" value="InterPro"/>
</dbReference>
<proteinExistence type="predicted"/>
<comment type="cofactor">
    <cofactor evidence="1">
        <name>Ca(2+)</name>
        <dbReference type="ChEBI" id="CHEBI:29108"/>
    </cofactor>
</comment>
<evidence type="ECO:0000256" key="2">
    <source>
        <dbReference type="ARBA" id="ARBA00011245"/>
    </source>
</evidence>
<protein>
    <submittedName>
        <fullName evidence="4">Uncharacterized protein</fullName>
    </submittedName>
</protein>
<accession>A0A8J8JWZ3</accession>
<evidence type="ECO:0000313" key="4">
    <source>
        <dbReference type="EMBL" id="NNV55821.1"/>
    </source>
</evidence>
<reference evidence="4" key="1">
    <citation type="submission" date="2019-10" db="EMBL/GenBank/DDBJ databases">
        <title>Draft genome sequence of Panacibacter sp. KCS-6.</title>
        <authorList>
            <person name="Yim K.J."/>
        </authorList>
    </citation>
    <scope>NUCLEOTIDE SEQUENCE</scope>
    <source>
        <strain evidence="4">KCS-6</strain>
    </source>
</reference>
<evidence type="ECO:0000256" key="3">
    <source>
        <dbReference type="ARBA" id="ARBA00022837"/>
    </source>
</evidence>
<comment type="subunit">
    <text evidence="2">Monomer.</text>
</comment>
<gene>
    <name evidence="4" type="ORF">GD597_10150</name>
</gene>
<dbReference type="RefSeq" id="WP_171607751.1">
    <property type="nucleotide sequence ID" value="NZ_WHPF01000006.1"/>
</dbReference>
<comment type="caution">
    <text evidence="4">The sequence shown here is derived from an EMBL/GenBank/DDBJ whole genome shotgun (WGS) entry which is preliminary data.</text>
</comment>
<evidence type="ECO:0000313" key="5">
    <source>
        <dbReference type="Proteomes" id="UP000598971"/>
    </source>
</evidence>
<dbReference type="InterPro" id="IPR014718">
    <property type="entry name" value="GH-type_carb-bd"/>
</dbReference>
<name>A0A8J8JWZ3_9BACT</name>
<dbReference type="Proteomes" id="UP000598971">
    <property type="component" value="Unassembled WGS sequence"/>
</dbReference>
<dbReference type="AlphaFoldDB" id="A0A8J8JWZ3"/>
<dbReference type="EMBL" id="WHPF01000006">
    <property type="protein sequence ID" value="NNV55821.1"/>
    <property type="molecule type" value="Genomic_DNA"/>
</dbReference>
<keyword evidence="3" id="KW-0106">Calcium</keyword>